<gene>
    <name evidence="4" type="primary">mqnD</name>
    <name evidence="5" type="ordered locus">HRM2_33090</name>
</gene>
<protein>
    <recommendedName>
        <fullName evidence="4">1,4-dihydroxy-6-naphtoate synthase</fullName>
        <ecNumber evidence="4">4.1.99.29</ecNumber>
    </recommendedName>
    <alternativeName>
        <fullName evidence="4">Menaquinone biosynthetic enzyme MqnD</fullName>
    </alternativeName>
</protein>
<name>C0QM67_DESAH</name>
<accession>C0QM67</accession>
<dbReference type="HOGENOM" id="CLU_070326_0_0_7"/>
<comment type="pathway">
    <text evidence="1 4">Quinol/quinone metabolism; menaquinone biosynthesis.</text>
</comment>
<sequence length="287" mass="31209">MHRTKTLSLAYSSCPNDTYIFHAIAAKRIVDQTLDFTITLADVETLNQKAGAGRFDVTKLSFAALGNLRNDYALLRTGAALGRGCGPLVVAKPGTKIKPDTRLRVAVPGFGTTACLLFRFFLENQFPGITAELVAMPFEAIMPSIVRGENDIGVIIHEGRFVFQTLGLDCLADLGQWWETQTGLPIPLGCIAIKRDLGPEIAARVEGLIRQSIDLAGKNPQAGRQYIREHAQELDDQVINQHISLYVNTFSSCLGKEGEAAIEAFFEKGERAGLITPASKPLFAHPG</sequence>
<keyword evidence="6" id="KW-1185">Reference proteome</keyword>
<evidence type="ECO:0000256" key="1">
    <source>
        <dbReference type="ARBA" id="ARBA00004863"/>
    </source>
</evidence>
<dbReference type="PANTHER" id="PTHR37167:SF1">
    <property type="entry name" value="1,4-DIHYDROXY-6-NAPHTOATE SYNTHASE"/>
    <property type="match status" value="1"/>
</dbReference>
<feature type="active site" description="Proton acceptor" evidence="4">
    <location>
        <position position="157"/>
    </location>
</feature>
<dbReference type="GO" id="GO:0009234">
    <property type="term" value="P:menaquinone biosynthetic process"/>
    <property type="evidence" value="ECO:0007669"/>
    <property type="project" value="UniProtKB-UniRule"/>
</dbReference>
<evidence type="ECO:0000313" key="6">
    <source>
        <dbReference type="Proteomes" id="UP000000442"/>
    </source>
</evidence>
<dbReference type="PANTHER" id="PTHR37167">
    <property type="entry name" value="1,4-DIHYDROXY-6-NAPHTOATE SYNTHASE"/>
    <property type="match status" value="1"/>
</dbReference>
<evidence type="ECO:0000256" key="2">
    <source>
        <dbReference type="ARBA" id="ARBA00022428"/>
    </source>
</evidence>
<dbReference type="EMBL" id="CP001087">
    <property type="protein sequence ID" value="ACN16384.1"/>
    <property type="molecule type" value="Genomic_DNA"/>
</dbReference>
<dbReference type="OrthoDB" id="9809439at2"/>
<dbReference type="Proteomes" id="UP000000442">
    <property type="component" value="Chromosome"/>
</dbReference>
<dbReference type="UniPathway" id="UPA00079"/>
<dbReference type="HAMAP" id="MF_00996">
    <property type="entry name" value="MqnD"/>
    <property type="match status" value="1"/>
</dbReference>
<dbReference type="CDD" id="cd13635">
    <property type="entry name" value="PBP2_Ttha1568_Mqnd"/>
    <property type="match status" value="1"/>
</dbReference>
<evidence type="ECO:0000313" key="5">
    <source>
        <dbReference type="EMBL" id="ACN16384.1"/>
    </source>
</evidence>
<dbReference type="eggNOG" id="COG2107">
    <property type="taxonomic scope" value="Bacteria"/>
</dbReference>
<comment type="catalytic activity">
    <reaction evidence="4">
        <text>cyclic dehypoxanthinylfutalosinate = 1,4-dihydroxy-6-naphthoate + dihydroxyacetone</text>
        <dbReference type="Rhea" id="RHEA:33087"/>
        <dbReference type="ChEBI" id="CHEBI:16016"/>
        <dbReference type="ChEBI" id="CHEBI:64254"/>
        <dbReference type="ChEBI" id="CHEBI:64270"/>
        <dbReference type="EC" id="4.1.99.29"/>
    </reaction>
</comment>
<dbReference type="InterPro" id="IPR030869">
    <property type="entry name" value="MqnD"/>
</dbReference>
<dbReference type="GO" id="GO:0016830">
    <property type="term" value="F:carbon-carbon lyase activity"/>
    <property type="evidence" value="ECO:0007669"/>
    <property type="project" value="UniProtKB-UniRule"/>
</dbReference>
<dbReference type="Pfam" id="PF02621">
    <property type="entry name" value="VitK2_biosynth"/>
    <property type="match status" value="1"/>
</dbReference>
<dbReference type="EC" id="4.1.99.29" evidence="4"/>
<keyword evidence="3 4" id="KW-0456">Lyase</keyword>
<dbReference type="KEGG" id="dat:HRM2_33090"/>
<organism evidence="5 6">
    <name type="scientific">Desulforapulum autotrophicum (strain ATCC 43914 / DSM 3382 / VKM B-1955 / HRM2)</name>
    <name type="common">Desulfobacterium autotrophicum</name>
    <dbReference type="NCBI Taxonomy" id="177437"/>
    <lineage>
        <taxon>Bacteria</taxon>
        <taxon>Pseudomonadati</taxon>
        <taxon>Thermodesulfobacteriota</taxon>
        <taxon>Desulfobacteria</taxon>
        <taxon>Desulfobacterales</taxon>
        <taxon>Desulfobacteraceae</taxon>
        <taxon>Desulforapulum</taxon>
    </lineage>
</organism>
<dbReference type="InterPro" id="IPR003773">
    <property type="entry name" value="Menaquinone_biosynth"/>
</dbReference>
<keyword evidence="2 4" id="KW-0474">Menaquinone biosynthesis</keyword>
<dbReference type="AlphaFoldDB" id="C0QM67"/>
<dbReference type="SUPFAM" id="SSF53850">
    <property type="entry name" value="Periplasmic binding protein-like II"/>
    <property type="match status" value="1"/>
</dbReference>
<proteinExistence type="inferred from homology"/>
<comment type="similarity">
    <text evidence="4">Belongs to the MqnA/MqnD family. MqnD subfamily.</text>
</comment>
<evidence type="ECO:0000256" key="4">
    <source>
        <dbReference type="HAMAP-Rule" id="MF_00996"/>
    </source>
</evidence>
<reference evidence="5 6" key="1">
    <citation type="journal article" date="2009" name="Environ. Microbiol.">
        <title>Genome sequence of Desulfobacterium autotrophicum HRM2, a marine sulfate reducer oxidizing organic carbon completely to carbon dioxide.</title>
        <authorList>
            <person name="Strittmatter A.W."/>
            <person name="Liesegang H."/>
            <person name="Rabus R."/>
            <person name="Decker I."/>
            <person name="Amann J."/>
            <person name="Andres S."/>
            <person name="Henne A."/>
            <person name="Fricke W.F."/>
            <person name="Martinez-Arias R."/>
            <person name="Bartels D."/>
            <person name="Goesmann A."/>
            <person name="Krause L."/>
            <person name="Puehler A."/>
            <person name="Klenk H.P."/>
            <person name="Richter M."/>
            <person name="Schuler M."/>
            <person name="Gloeckner F.O."/>
            <person name="Meyerdierks A."/>
            <person name="Gottschalk G."/>
            <person name="Amann R."/>
        </authorList>
    </citation>
    <scope>NUCLEOTIDE SEQUENCE [LARGE SCALE GENOMIC DNA]</scope>
    <source>
        <strain evidence="6">ATCC 43914 / DSM 3382 / HRM2</strain>
    </source>
</reference>
<feature type="binding site" evidence="4">
    <location>
        <begin position="59"/>
        <end position="61"/>
    </location>
    <ligand>
        <name>substrate</name>
    </ligand>
</feature>
<comment type="function">
    <text evidence="4">Catalyzes the conversion of cyclic dehypoxanthine futalosine (cyclic DHFL) into 1,4-dihydroxy-6-naphthoate, a step in the biosynthesis of menaquinone (MK, vitamin K2).</text>
</comment>
<evidence type="ECO:0000256" key="3">
    <source>
        <dbReference type="ARBA" id="ARBA00023239"/>
    </source>
</evidence>
<feature type="binding site" evidence="4">
    <location>
        <begin position="113"/>
        <end position="114"/>
    </location>
    <ligand>
        <name>substrate</name>
    </ligand>
</feature>
<dbReference type="STRING" id="177437.HRM2_33090"/>
<dbReference type="RefSeq" id="WP_015905146.1">
    <property type="nucleotide sequence ID" value="NC_012108.1"/>
</dbReference>
<dbReference type="Gene3D" id="3.40.190.10">
    <property type="entry name" value="Periplasmic binding protein-like II"/>
    <property type="match status" value="2"/>
</dbReference>